<dbReference type="GO" id="GO:0051301">
    <property type="term" value="P:cell division"/>
    <property type="evidence" value="ECO:0007669"/>
    <property type="project" value="UniProtKB-KW"/>
</dbReference>
<dbReference type="AlphaFoldDB" id="A0A4E0QQI4"/>
<evidence type="ECO:0000313" key="5">
    <source>
        <dbReference type="EMBL" id="TGO03163.1"/>
    </source>
</evidence>
<dbReference type="NCBIfam" id="NF001422">
    <property type="entry name" value="PRK00296.1"/>
    <property type="match status" value="1"/>
</dbReference>
<sequence length="100" mass="11855">MFEQLKNHFDKPRTAEDAKERLTIILRQERHQAHRRIHLPTLQRDLLNVVRKYVTVEEEHIKINLEKQGHYEILELNITLPELENQQLQITNGGGKVDAL</sequence>
<dbReference type="InterPro" id="IPR036707">
    <property type="entry name" value="MinE_sf"/>
</dbReference>
<name>A0A4E0QQI4_9GAMM</name>
<dbReference type="SUPFAM" id="SSF55229">
    <property type="entry name" value="Cell division protein MinE topological specificity domain"/>
    <property type="match status" value="1"/>
</dbReference>
<evidence type="ECO:0000313" key="6">
    <source>
        <dbReference type="Proteomes" id="UP000030428"/>
    </source>
</evidence>
<dbReference type="GO" id="GO:0032955">
    <property type="term" value="P:regulation of division septum assembly"/>
    <property type="evidence" value="ECO:0007669"/>
    <property type="project" value="InterPro"/>
</dbReference>
<comment type="function">
    <text evidence="3 4">Prevents the cell division inhibition by proteins MinC and MinD at internal division sites while permitting inhibition at polar sites. This ensures cell division at the proper site by restricting the formation of a division septum at the midpoint of the long axis of the cell.</text>
</comment>
<dbReference type="EMBL" id="JSZA02000036">
    <property type="protein sequence ID" value="TGO03163.1"/>
    <property type="molecule type" value="Genomic_DNA"/>
</dbReference>
<dbReference type="Gene3D" id="3.30.1070.10">
    <property type="entry name" value="Cell division topological specificity factor MinE"/>
    <property type="match status" value="1"/>
</dbReference>
<reference evidence="5 6" key="1">
    <citation type="journal article" date="2016" name="Front. Microbiol.">
        <title>Single-Cell (Meta-)Genomics of a Dimorphic Candidatus Thiomargarita nelsonii Reveals Genomic Plasticity.</title>
        <authorList>
            <person name="Flood B.E."/>
            <person name="Fliss P."/>
            <person name="Jones D.S."/>
            <person name="Dick G.J."/>
            <person name="Jain S."/>
            <person name="Kaster A.K."/>
            <person name="Winkel M."/>
            <person name="Mussmann M."/>
            <person name="Bailey J."/>
        </authorList>
    </citation>
    <scope>NUCLEOTIDE SEQUENCE [LARGE SCALE GENOMIC DNA]</scope>
    <source>
        <strain evidence="5">Hydrate Ridge</strain>
    </source>
</reference>
<dbReference type="NCBIfam" id="TIGR01215">
    <property type="entry name" value="minE"/>
    <property type="match status" value="1"/>
</dbReference>
<dbReference type="HAMAP" id="MF_00262">
    <property type="entry name" value="MinE"/>
    <property type="match status" value="1"/>
</dbReference>
<protein>
    <recommendedName>
        <fullName evidence="2 4">Cell division topological specificity factor</fullName>
    </recommendedName>
</protein>
<dbReference type="Proteomes" id="UP000030428">
    <property type="component" value="Unassembled WGS sequence"/>
</dbReference>
<keyword evidence="4" id="KW-0131">Cell cycle</keyword>
<evidence type="ECO:0000256" key="3">
    <source>
        <dbReference type="ARBA" id="ARBA00025265"/>
    </source>
</evidence>
<evidence type="ECO:0000256" key="1">
    <source>
        <dbReference type="ARBA" id="ARBA00008168"/>
    </source>
</evidence>
<accession>A0A4E0QQI4</accession>
<dbReference type="InterPro" id="IPR005527">
    <property type="entry name" value="MinE"/>
</dbReference>
<proteinExistence type="inferred from homology"/>
<organism evidence="5 6">
    <name type="scientific">Candidatus Thiomargarita nelsonii</name>
    <dbReference type="NCBI Taxonomy" id="1003181"/>
    <lineage>
        <taxon>Bacteria</taxon>
        <taxon>Pseudomonadati</taxon>
        <taxon>Pseudomonadota</taxon>
        <taxon>Gammaproteobacteria</taxon>
        <taxon>Thiotrichales</taxon>
        <taxon>Thiotrichaceae</taxon>
        <taxon>Thiomargarita</taxon>
    </lineage>
</organism>
<keyword evidence="6" id="KW-1185">Reference proteome</keyword>
<dbReference type="Pfam" id="PF03776">
    <property type="entry name" value="MinE"/>
    <property type="match status" value="1"/>
</dbReference>
<evidence type="ECO:0000256" key="4">
    <source>
        <dbReference type="HAMAP-Rule" id="MF_00262"/>
    </source>
</evidence>
<gene>
    <name evidence="4" type="primary">minE</name>
    <name evidence="5" type="ORF">PN36_11800</name>
</gene>
<keyword evidence="4" id="KW-0132">Cell division</keyword>
<comment type="caution">
    <text evidence="5">The sequence shown here is derived from an EMBL/GenBank/DDBJ whole genome shotgun (WGS) entry which is preliminary data.</text>
</comment>
<evidence type="ECO:0000256" key="2">
    <source>
        <dbReference type="ARBA" id="ARBA00020112"/>
    </source>
</evidence>
<comment type="similarity">
    <text evidence="1 4">Belongs to the MinE family.</text>
</comment>